<sequence length="62" mass="6937">LPAEYAEKAQVPNIEIIFTAAIAFLWVLIYKAIKKINEIEKRLDEKINTDNSKLGESGSNSS</sequence>
<protein>
    <recommendedName>
        <fullName evidence="3">CcmD family protein</fullName>
    </recommendedName>
</protein>
<name>X1VZW9_9ZZZZ</name>
<proteinExistence type="predicted"/>
<keyword evidence="1" id="KW-1133">Transmembrane helix</keyword>
<keyword evidence="1" id="KW-0812">Transmembrane</keyword>
<feature type="non-terminal residue" evidence="2">
    <location>
        <position position="1"/>
    </location>
</feature>
<feature type="transmembrane region" description="Helical" evidence="1">
    <location>
        <begin position="16"/>
        <end position="33"/>
    </location>
</feature>
<reference evidence="2" key="1">
    <citation type="journal article" date="2014" name="Front. Microbiol.">
        <title>High frequency of phylogenetically diverse reductive dehalogenase-homologous genes in deep subseafloor sedimentary metagenomes.</title>
        <authorList>
            <person name="Kawai M."/>
            <person name="Futagami T."/>
            <person name="Toyoda A."/>
            <person name="Takaki Y."/>
            <person name="Nishi S."/>
            <person name="Hori S."/>
            <person name="Arai W."/>
            <person name="Tsubouchi T."/>
            <person name="Morono Y."/>
            <person name="Uchiyama I."/>
            <person name="Ito T."/>
            <person name="Fujiyama A."/>
            <person name="Inagaki F."/>
            <person name="Takami H."/>
        </authorList>
    </citation>
    <scope>NUCLEOTIDE SEQUENCE</scope>
    <source>
        <strain evidence="2">Expedition CK06-06</strain>
    </source>
</reference>
<evidence type="ECO:0000313" key="2">
    <source>
        <dbReference type="EMBL" id="GAJ19185.1"/>
    </source>
</evidence>
<evidence type="ECO:0008006" key="3">
    <source>
        <dbReference type="Google" id="ProtNLM"/>
    </source>
</evidence>
<organism evidence="2">
    <name type="scientific">marine sediment metagenome</name>
    <dbReference type="NCBI Taxonomy" id="412755"/>
    <lineage>
        <taxon>unclassified sequences</taxon>
        <taxon>metagenomes</taxon>
        <taxon>ecological metagenomes</taxon>
    </lineage>
</organism>
<keyword evidence="1" id="KW-0472">Membrane</keyword>
<evidence type="ECO:0000256" key="1">
    <source>
        <dbReference type="SAM" id="Phobius"/>
    </source>
</evidence>
<dbReference type="EMBL" id="BARW01040608">
    <property type="protein sequence ID" value="GAJ19185.1"/>
    <property type="molecule type" value="Genomic_DNA"/>
</dbReference>
<comment type="caution">
    <text evidence="2">The sequence shown here is derived from an EMBL/GenBank/DDBJ whole genome shotgun (WGS) entry which is preliminary data.</text>
</comment>
<gene>
    <name evidence="2" type="ORF">S12H4_61265</name>
</gene>
<accession>X1VZW9</accession>
<dbReference type="AlphaFoldDB" id="X1VZW9"/>